<feature type="region of interest" description="Disordered" evidence="1">
    <location>
        <begin position="698"/>
        <end position="720"/>
    </location>
</feature>
<evidence type="ECO:0000313" key="4">
    <source>
        <dbReference type="EMBL" id="RSH77681.1"/>
    </source>
</evidence>
<feature type="region of interest" description="Disordered" evidence="1">
    <location>
        <begin position="857"/>
        <end position="876"/>
    </location>
</feature>
<feature type="transmembrane region" description="Helical" evidence="2">
    <location>
        <begin position="256"/>
        <end position="281"/>
    </location>
</feature>
<feature type="transmembrane region" description="Helical" evidence="2">
    <location>
        <begin position="64"/>
        <end position="83"/>
    </location>
</feature>
<keyword evidence="2" id="KW-1133">Transmembrane helix</keyword>
<reference evidence="4 5" key="1">
    <citation type="submission" date="2018-11" db="EMBL/GenBank/DDBJ databases">
        <title>Genome sequence of Apiotrichum porosum DSM 27194.</title>
        <authorList>
            <person name="Aliyu H."/>
            <person name="Gorte O."/>
            <person name="Ochsenreither K."/>
        </authorList>
    </citation>
    <scope>NUCLEOTIDE SEQUENCE [LARGE SCALE GENOMIC DNA]</scope>
    <source>
        <strain evidence="4 5">DSM 27194</strain>
    </source>
</reference>
<sequence>MPVWPPNSTWYDDEALVEYYTTHAVPIHLQPGVLVASILVSVLGSYATLLVLGRRTSARGFRNLSLLLLAAVCFAAVAVWGMHFVSMISIRLRPTPDYTNKTWYLIFSPGMTALSLFVPLIATSFAFWFMGSEAEFVWWRGLVSGVMVGLTIGLMHYSAAFKLQDLDVGYSAVTVVFALILACVAATVALSLFFRLREQWQDSFWKRCVCAVFLAAAVCGMHYLGLGGASYRAKKNVDPTLLAHRLSNGQKQSNTLTIAISVMCGCIILLSIALAALDYLIRRDIRDKARHIVVASAAFDQTGKLLVRHDGTIPMQIIQTDADLSRVLGELDPRRPTFQWLYQLSFNWNIITPFVPRILREIATRTKKSDQSAPPTSDRSMNRTAWEQLLFRSRFVEACVLLAHQLDLSVESLGVMFDRVLTTGTRNPNAPEVADEKNPKGDDESSIHGITLRLHSSEGVMLFIVRTIGAGAPAAHDVPGADKQIGVSTDNIDSYLSRGYRLTETRFFSKTLADNMGVSKSEMDVFLSACKTYAKRGTRPVVQAGGAYLGLFGVRPAADNGLDVLVYNFARHQIPAYRLPDVGYPLTPAMRNFVRDCANLSMGEVLQKCNDAVQEAEASDNESTMSLDETLYEFQAAIAVAVEALTTALRCWPDLQLTARLSPEILDLPTSEADDKVPAQMIMLEVVLGAPEARITPVQSRASGVQAPGVRSGRHDSDKPPPPFVYTPYNLFTKSQGMLLRSRACNDYCRGTQADLARLYPFVASDVATEIEESDVKRPMVPNPFDSITSASTSKWNARVGKLGKGLAVDTKGTAEAAFASPDTAEHPPISPGSDMDGESYGGGGVASSITTLMGAAASPAGAGPRTNNSHLGHGKPLSFHRTEASEDGFDIRSEGGTADMPGPPVYQNIRSKTEGWFTRSMRTMERNDRGGLLQGVDLSD</sequence>
<evidence type="ECO:0000256" key="1">
    <source>
        <dbReference type="SAM" id="MobiDB-lite"/>
    </source>
</evidence>
<comment type="caution">
    <text evidence="4">The sequence shown here is derived from an EMBL/GenBank/DDBJ whole genome shotgun (WGS) entry which is preliminary data.</text>
</comment>
<gene>
    <name evidence="4" type="ORF">EHS24_003247</name>
</gene>
<feature type="domain" description="MHYT" evidence="3">
    <location>
        <begin position="29"/>
        <end position="232"/>
    </location>
</feature>
<dbReference type="EMBL" id="RSCE01000015">
    <property type="protein sequence ID" value="RSH77681.1"/>
    <property type="molecule type" value="Genomic_DNA"/>
</dbReference>
<dbReference type="Pfam" id="PF03707">
    <property type="entry name" value="MHYT"/>
    <property type="match status" value="2"/>
</dbReference>
<proteinExistence type="predicted"/>
<feature type="transmembrane region" description="Helical" evidence="2">
    <location>
        <begin position="103"/>
        <end position="130"/>
    </location>
</feature>
<keyword evidence="2" id="KW-0812">Transmembrane</keyword>
<feature type="region of interest" description="Disordered" evidence="1">
    <location>
        <begin position="819"/>
        <end position="847"/>
    </location>
</feature>
<dbReference type="GeneID" id="39587790"/>
<feature type="transmembrane region" description="Helical" evidence="2">
    <location>
        <begin position="169"/>
        <end position="196"/>
    </location>
</feature>
<protein>
    <recommendedName>
        <fullName evidence="3">MHYT domain-containing protein</fullName>
    </recommendedName>
</protein>
<dbReference type="InterPro" id="IPR005330">
    <property type="entry name" value="MHYT_dom"/>
</dbReference>
<dbReference type="PANTHER" id="PTHR35152">
    <property type="entry name" value="DOMAIN SIGNALLING PROTEIN, PUTATIVE (AFU_ORTHOLOGUE AFUA_5G11310)-RELATED"/>
    <property type="match status" value="1"/>
</dbReference>
<feature type="transmembrane region" description="Helical" evidence="2">
    <location>
        <begin position="137"/>
        <end position="157"/>
    </location>
</feature>
<name>A0A427XFI8_9TREE</name>
<evidence type="ECO:0000313" key="5">
    <source>
        <dbReference type="Proteomes" id="UP000279236"/>
    </source>
</evidence>
<feature type="region of interest" description="Disordered" evidence="1">
    <location>
        <begin position="426"/>
        <end position="446"/>
    </location>
</feature>
<dbReference type="RefSeq" id="XP_028472828.1">
    <property type="nucleotide sequence ID" value="XM_028618940.1"/>
</dbReference>
<feature type="transmembrane region" description="Helical" evidence="2">
    <location>
        <begin position="33"/>
        <end position="52"/>
    </location>
</feature>
<dbReference type="AlphaFoldDB" id="A0A427XFI8"/>
<dbReference type="PANTHER" id="PTHR35152:SF1">
    <property type="entry name" value="DOMAIN SIGNALLING PROTEIN, PUTATIVE (AFU_ORTHOLOGUE AFUA_5G11310)-RELATED"/>
    <property type="match status" value="1"/>
</dbReference>
<dbReference type="PROSITE" id="PS50924">
    <property type="entry name" value="MHYT"/>
    <property type="match status" value="1"/>
</dbReference>
<organism evidence="4 5">
    <name type="scientific">Apiotrichum porosum</name>
    <dbReference type="NCBI Taxonomy" id="105984"/>
    <lineage>
        <taxon>Eukaryota</taxon>
        <taxon>Fungi</taxon>
        <taxon>Dikarya</taxon>
        <taxon>Basidiomycota</taxon>
        <taxon>Agaricomycotina</taxon>
        <taxon>Tremellomycetes</taxon>
        <taxon>Trichosporonales</taxon>
        <taxon>Trichosporonaceae</taxon>
        <taxon>Apiotrichum</taxon>
    </lineage>
</organism>
<feature type="transmembrane region" description="Helical" evidence="2">
    <location>
        <begin position="208"/>
        <end position="226"/>
    </location>
</feature>
<accession>A0A427XFI8</accession>
<feature type="compositionally biased region" description="Basic and acidic residues" evidence="1">
    <location>
        <begin position="434"/>
        <end position="446"/>
    </location>
</feature>
<keyword evidence="2" id="KW-0472">Membrane</keyword>
<dbReference type="OrthoDB" id="264015at2759"/>
<evidence type="ECO:0000259" key="3">
    <source>
        <dbReference type="PROSITE" id="PS50924"/>
    </source>
</evidence>
<evidence type="ECO:0000256" key="2">
    <source>
        <dbReference type="SAM" id="Phobius"/>
    </source>
</evidence>
<dbReference type="STRING" id="105984.A0A427XFI8"/>
<keyword evidence="5" id="KW-1185">Reference proteome</keyword>
<dbReference type="Proteomes" id="UP000279236">
    <property type="component" value="Unassembled WGS sequence"/>
</dbReference>